<dbReference type="Proteomes" id="UP000036471">
    <property type="component" value="Unassembled WGS sequence"/>
</dbReference>
<proteinExistence type="predicted"/>
<accession>A0A8H8WS26</accession>
<evidence type="ECO:0000256" key="1">
    <source>
        <dbReference type="SAM" id="SignalP"/>
    </source>
</evidence>
<name>A0A8H8WS26_9HYPH</name>
<dbReference type="Gene3D" id="1.20.1260.10">
    <property type="match status" value="1"/>
</dbReference>
<dbReference type="InterPro" id="IPR012347">
    <property type="entry name" value="Ferritin-like"/>
</dbReference>
<organism evidence="3 6">
    <name type="scientific">Methylobacterium indicum</name>
    <dbReference type="NCBI Taxonomy" id="1775910"/>
    <lineage>
        <taxon>Bacteria</taxon>
        <taxon>Pseudomonadati</taxon>
        <taxon>Pseudomonadota</taxon>
        <taxon>Alphaproteobacteria</taxon>
        <taxon>Hyphomicrobiales</taxon>
        <taxon>Methylobacteriaceae</taxon>
        <taxon>Methylobacterium</taxon>
    </lineage>
</organism>
<feature type="domain" description="DUF4142" evidence="2">
    <location>
        <begin position="52"/>
        <end position="194"/>
    </location>
</feature>
<dbReference type="PANTHER" id="PTHR38593">
    <property type="entry name" value="BLR2558 PROTEIN"/>
    <property type="match status" value="1"/>
</dbReference>
<dbReference type="KEGG" id="mind:mvi_17480"/>
<evidence type="ECO:0000313" key="4">
    <source>
        <dbReference type="EMBL" id="KMO17536.1"/>
    </source>
</evidence>
<keyword evidence="1" id="KW-0732">Signal</keyword>
<protein>
    <recommendedName>
        <fullName evidence="2">DUF4142 domain-containing protein</fullName>
    </recommendedName>
</protein>
<evidence type="ECO:0000313" key="6">
    <source>
        <dbReference type="Proteomes" id="UP000663508"/>
    </source>
</evidence>
<feature type="signal peptide" evidence="1">
    <location>
        <begin position="1"/>
        <end position="25"/>
    </location>
</feature>
<evidence type="ECO:0000259" key="2">
    <source>
        <dbReference type="Pfam" id="PF13628"/>
    </source>
</evidence>
<sequence>MHAPSLHRRLVVSAIVSAVAIPSLAGVAFAQPQGGPTAAATGNTGARMGEAEAKHAADTLAAGSASLAASRVALTKASDEHVKQFARLEVAEQETIADVLKAMRDPAQVATGQVKPPAEPEVTGQLDPKGKAMLDKLDQAKSGKAFDREYLRGQIEGHQALLKIQETYLASGRDRENLGVAKLARGQIREHLALLTEIEKALKD</sequence>
<evidence type="ECO:0000313" key="3">
    <source>
        <dbReference type="EMBL" id="BCM83287.1"/>
    </source>
</evidence>
<reference evidence="4 5" key="1">
    <citation type="submission" date="2014-11" db="EMBL/GenBank/DDBJ databases">
        <title>Comparative genomics of Methylobacterium species.</title>
        <authorList>
            <person name="Chaudhry V."/>
            <person name="Patil P.B."/>
        </authorList>
    </citation>
    <scope>NUCLEOTIDE SEQUENCE [LARGE SCALE GENOMIC DNA]</scope>
    <source>
        <strain evidence="4 5">SE3.6</strain>
    </source>
</reference>
<reference evidence="3" key="2">
    <citation type="submission" date="2020-11" db="EMBL/GenBank/DDBJ databases">
        <title>Complete genome sequence of a novel pathogenic Methylobacterium strain isolated from rice in Vietnam.</title>
        <authorList>
            <person name="Lai K."/>
            <person name="Okazaki S."/>
            <person name="Higashi K."/>
            <person name="Mori H."/>
            <person name="Toyoda A."/>
            <person name="Kurokawa K."/>
        </authorList>
    </citation>
    <scope>NUCLEOTIDE SEQUENCE</scope>
    <source>
        <strain evidence="3">VL1</strain>
    </source>
</reference>
<dbReference type="EMBL" id="AP024145">
    <property type="protein sequence ID" value="BCM83287.1"/>
    <property type="molecule type" value="Genomic_DNA"/>
</dbReference>
<feature type="chain" id="PRO_5044691298" description="DUF4142 domain-containing protein" evidence="1">
    <location>
        <begin position="26"/>
        <end position="204"/>
    </location>
</feature>
<dbReference type="EMBL" id="JTHG01000217">
    <property type="protein sequence ID" value="KMO17536.1"/>
    <property type="molecule type" value="Genomic_DNA"/>
</dbReference>
<keyword evidence="5" id="KW-1185">Reference proteome</keyword>
<evidence type="ECO:0000313" key="5">
    <source>
        <dbReference type="Proteomes" id="UP000036471"/>
    </source>
</evidence>
<dbReference type="InterPro" id="IPR025419">
    <property type="entry name" value="DUF4142"/>
</dbReference>
<gene>
    <name evidence="3" type="ORF">mvi_17480</name>
    <name evidence="4" type="ORF">QR79_21585</name>
</gene>
<dbReference type="Proteomes" id="UP000663508">
    <property type="component" value="Chromosome"/>
</dbReference>
<dbReference type="PANTHER" id="PTHR38593:SF1">
    <property type="entry name" value="BLR2558 PROTEIN"/>
    <property type="match status" value="1"/>
</dbReference>
<dbReference type="RefSeq" id="WP_048461364.1">
    <property type="nucleotide sequence ID" value="NZ_AP024145.1"/>
</dbReference>
<dbReference type="AlphaFoldDB" id="A0A8H8WS26"/>
<dbReference type="Pfam" id="PF13628">
    <property type="entry name" value="DUF4142"/>
    <property type="match status" value="1"/>
</dbReference>